<dbReference type="AlphaFoldDB" id="A0A7J6VUK2"/>
<feature type="compositionally biased region" description="Basic and acidic residues" evidence="1">
    <location>
        <begin position="92"/>
        <end position="104"/>
    </location>
</feature>
<sequence length="141" mass="16299">MSSDSEISDGSISSDNNDEEWEVVESVIMETFHDYEKRHLSPQPYRNDPFGGRDYVNRVLTGNDNRCPDMFRMKKAVLFDLADTLKTREISEEVREDVGEEVRDGSNQASTSGSIEQRRREMGALRDEICKSMAMYYRLPM</sequence>
<proteinExistence type="predicted"/>
<dbReference type="Pfam" id="PF26138">
    <property type="entry name" value="DUF8040"/>
    <property type="match status" value="1"/>
</dbReference>
<gene>
    <name evidence="3" type="ORF">FRX31_022142</name>
</gene>
<evidence type="ECO:0000256" key="1">
    <source>
        <dbReference type="SAM" id="MobiDB-lite"/>
    </source>
</evidence>
<accession>A0A7J6VUK2</accession>
<evidence type="ECO:0000259" key="2">
    <source>
        <dbReference type="Pfam" id="PF26138"/>
    </source>
</evidence>
<dbReference type="EMBL" id="JABWDY010026967">
    <property type="protein sequence ID" value="KAF5188268.1"/>
    <property type="molecule type" value="Genomic_DNA"/>
</dbReference>
<organism evidence="3 4">
    <name type="scientific">Thalictrum thalictroides</name>
    <name type="common">Rue-anemone</name>
    <name type="synonym">Anemone thalictroides</name>
    <dbReference type="NCBI Taxonomy" id="46969"/>
    <lineage>
        <taxon>Eukaryota</taxon>
        <taxon>Viridiplantae</taxon>
        <taxon>Streptophyta</taxon>
        <taxon>Embryophyta</taxon>
        <taxon>Tracheophyta</taxon>
        <taxon>Spermatophyta</taxon>
        <taxon>Magnoliopsida</taxon>
        <taxon>Ranunculales</taxon>
        <taxon>Ranunculaceae</taxon>
        <taxon>Thalictroideae</taxon>
        <taxon>Thalictrum</taxon>
    </lineage>
</organism>
<reference evidence="3 4" key="1">
    <citation type="submission" date="2020-06" db="EMBL/GenBank/DDBJ databases">
        <title>Transcriptomic and genomic resources for Thalictrum thalictroides and T. hernandezii: Facilitating candidate gene discovery in an emerging model plant lineage.</title>
        <authorList>
            <person name="Arias T."/>
            <person name="Riano-Pachon D.M."/>
            <person name="Di Stilio V.S."/>
        </authorList>
    </citation>
    <scope>NUCLEOTIDE SEQUENCE [LARGE SCALE GENOMIC DNA]</scope>
    <source>
        <strain evidence="4">cv. WT478/WT964</strain>
        <tissue evidence="3">Leaves</tissue>
    </source>
</reference>
<dbReference type="Proteomes" id="UP000554482">
    <property type="component" value="Unassembled WGS sequence"/>
</dbReference>
<evidence type="ECO:0000313" key="3">
    <source>
        <dbReference type="EMBL" id="KAF5188268.1"/>
    </source>
</evidence>
<comment type="caution">
    <text evidence="3">The sequence shown here is derived from an EMBL/GenBank/DDBJ whole genome shotgun (WGS) entry which is preliminary data.</text>
</comment>
<name>A0A7J6VUK2_THATH</name>
<dbReference type="InterPro" id="IPR058353">
    <property type="entry name" value="DUF8040"/>
</dbReference>
<feature type="compositionally biased region" description="Low complexity" evidence="1">
    <location>
        <begin position="1"/>
        <end position="15"/>
    </location>
</feature>
<protein>
    <recommendedName>
        <fullName evidence="2">DUF8040 domain-containing protein</fullName>
    </recommendedName>
</protein>
<feature type="region of interest" description="Disordered" evidence="1">
    <location>
        <begin position="92"/>
        <end position="120"/>
    </location>
</feature>
<evidence type="ECO:0000313" key="4">
    <source>
        <dbReference type="Proteomes" id="UP000554482"/>
    </source>
</evidence>
<keyword evidence="4" id="KW-1185">Reference proteome</keyword>
<feature type="compositionally biased region" description="Polar residues" evidence="1">
    <location>
        <begin position="106"/>
        <end position="115"/>
    </location>
</feature>
<feature type="domain" description="DUF8040" evidence="2">
    <location>
        <begin position="51"/>
        <end position="95"/>
    </location>
</feature>
<feature type="region of interest" description="Disordered" evidence="1">
    <location>
        <begin position="1"/>
        <end position="20"/>
    </location>
</feature>